<dbReference type="Proteomes" id="UP000184440">
    <property type="component" value="Unassembled WGS sequence"/>
</dbReference>
<accession>A0A1M7RJG3</accession>
<dbReference type="AlphaFoldDB" id="A0A1M7RJG3"/>
<reference evidence="1 2" key="1">
    <citation type="submission" date="2016-11" db="EMBL/GenBank/DDBJ databases">
        <authorList>
            <person name="Jaros S."/>
            <person name="Januszkiewicz K."/>
            <person name="Wedrychowicz H."/>
        </authorList>
    </citation>
    <scope>NUCLEOTIDE SEQUENCE [LARGE SCALE GENOMIC DNA]</scope>
    <source>
        <strain evidence="1 2">DSM 46144</strain>
    </source>
</reference>
<name>A0A1M7RJG3_9ACTN</name>
<evidence type="ECO:0000313" key="2">
    <source>
        <dbReference type="Proteomes" id="UP000184440"/>
    </source>
</evidence>
<evidence type="ECO:0000313" key="1">
    <source>
        <dbReference type="EMBL" id="SHN46302.1"/>
    </source>
</evidence>
<protein>
    <submittedName>
        <fullName evidence="1">Uncharacterized protein</fullName>
    </submittedName>
</protein>
<proteinExistence type="predicted"/>
<keyword evidence="2" id="KW-1185">Reference proteome</keyword>
<dbReference type="STRING" id="134849.SAMN05443668_114136"/>
<sequence>MSGCPDHDRWNGWDYIDCDKPRRRRHLTERYDDCWHSY</sequence>
<organism evidence="1 2">
    <name type="scientific">Cryptosporangium aurantiacum</name>
    <dbReference type="NCBI Taxonomy" id="134849"/>
    <lineage>
        <taxon>Bacteria</taxon>
        <taxon>Bacillati</taxon>
        <taxon>Actinomycetota</taxon>
        <taxon>Actinomycetes</taxon>
        <taxon>Cryptosporangiales</taxon>
        <taxon>Cryptosporangiaceae</taxon>
        <taxon>Cryptosporangium</taxon>
    </lineage>
</organism>
<gene>
    <name evidence="1" type="ORF">SAMN05443668_114136</name>
</gene>
<dbReference type="EMBL" id="FRCS01000014">
    <property type="protein sequence ID" value="SHN46302.1"/>
    <property type="molecule type" value="Genomic_DNA"/>
</dbReference>